<dbReference type="EMBL" id="BQNB010016933">
    <property type="protein sequence ID" value="GJT57463.1"/>
    <property type="molecule type" value="Genomic_DNA"/>
</dbReference>
<sequence>MPPKSDLVYPSLDNFVEVIESASESVVEKSIVETGEPKTARKEDGAPIIEDWVSKSKKEVVSKIKIVKIFNKPSFAKINFVKSTKQLEAEKKFKVIVFGFVGGCELDTTHLGFVFDLLYHSIVSSLYLTNCVFGSDGVRDRNLGLFSGMDKAKSTRKTVKTGQTRTQKQKSAQKARKSLMKKMYCLVVTDDFSIENLIDLKVKVIRCDNGTEFKNRVMNQFCEMKGIKREFSVARTPQQNRVAKRKNRTLIEAARTMLADSKLPTTFWAEAVNTACRKPALSFMRPFGCPVTILNTIDHLGEEEKKDAEDLGMKIFRMKKSSDSEVHNDKPCTKSCLKNYETLKKQYDDLLAKLHQTKFKASTYKRGLDTVEAQLVTYRKNEGNPETYLKDSVRLNSPEDKKNLQAAWFKVARIVASASLIRVMRWQKRNGICDAKLFHDAPDALAPLHNNVMLASNAMDAIETLA</sequence>
<proteinExistence type="predicted"/>
<reference evidence="2" key="2">
    <citation type="submission" date="2022-01" db="EMBL/GenBank/DDBJ databases">
        <authorList>
            <person name="Yamashiro T."/>
            <person name="Shiraishi A."/>
            <person name="Satake H."/>
            <person name="Nakayama K."/>
        </authorList>
    </citation>
    <scope>NUCLEOTIDE SEQUENCE</scope>
</reference>
<dbReference type="PROSITE" id="PS50994">
    <property type="entry name" value="INTEGRASE"/>
    <property type="match status" value="1"/>
</dbReference>
<dbReference type="Gene3D" id="3.30.420.10">
    <property type="entry name" value="Ribonuclease H-like superfamily/Ribonuclease H"/>
    <property type="match status" value="1"/>
</dbReference>
<reference evidence="2" key="1">
    <citation type="journal article" date="2022" name="Int. J. Mol. Sci.">
        <title>Draft Genome of Tanacetum Coccineum: Genomic Comparison of Closely Related Tanacetum-Family Plants.</title>
        <authorList>
            <person name="Yamashiro T."/>
            <person name="Shiraishi A."/>
            <person name="Nakayama K."/>
            <person name="Satake H."/>
        </authorList>
    </citation>
    <scope>NUCLEOTIDE SEQUENCE</scope>
</reference>
<dbReference type="InterPro" id="IPR036397">
    <property type="entry name" value="RNaseH_sf"/>
</dbReference>
<dbReference type="SUPFAM" id="SSF53098">
    <property type="entry name" value="Ribonuclease H-like"/>
    <property type="match status" value="1"/>
</dbReference>
<dbReference type="Proteomes" id="UP001151760">
    <property type="component" value="Unassembled WGS sequence"/>
</dbReference>
<organism evidence="2 3">
    <name type="scientific">Tanacetum coccineum</name>
    <dbReference type="NCBI Taxonomy" id="301880"/>
    <lineage>
        <taxon>Eukaryota</taxon>
        <taxon>Viridiplantae</taxon>
        <taxon>Streptophyta</taxon>
        <taxon>Embryophyta</taxon>
        <taxon>Tracheophyta</taxon>
        <taxon>Spermatophyta</taxon>
        <taxon>Magnoliopsida</taxon>
        <taxon>eudicotyledons</taxon>
        <taxon>Gunneridae</taxon>
        <taxon>Pentapetalae</taxon>
        <taxon>asterids</taxon>
        <taxon>campanulids</taxon>
        <taxon>Asterales</taxon>
        <taxon>Asteraceae</taxon>
        <taxon>Asteroideae</taxon>
        <taxon>Anthemideae</taxon>
        <taxon>Anthemidinae</taxon>
        <taxon>Tanacetum</taxon>
    </lineage>
</organism>
<dbReference type="InterPro" id="IPR012337">
    <property type="entry name" value="RNaseH-like_sf"/>
</dbReference>
<dbReference type="PANTHER" id="PTHR42648:SF32">
    <property type="entry name" value="RIBONUCLEASE H-LIKE DOMAIN, GAG-PRE-INTEGRASE DOMAIN PROTEIN-RELATED"/>
    <property type="match status" value="1"/>
</dbReference>
<gene>
    <name evidence="2" type="ORF">Tco_0992517</name>
</gene>
<evidence type="ECO:0000313" key="2">
    <source>
        <dbReference type="EMBL" id="GJT57463.1"/>
    </source>
</evidence>
<name>A0ABQ5F2B8_9ASTR</name>
<dbReference type="PANTHER" id="PTHR42648">
    <property type="entry name" value="TRANSPOSASE, PUTATIVE-RELATED"/>
    <property type="match status" value="1"/>
</dbReference>
<dbReference type="InterPro" id="IPR001584">
    <property type="entry name" value="Integrase_cat-core"/>
</dbReference>
<comment type="caution">
    <text evidence="2">The sequence shown here is derived from an EMBL/GenBank/DDBJ whole genome shotgun (WGS) entry which is preliminary data.</text>
</comment>
<dbReference type="InterPro" id="IPR039537">
    <property type="entry name" value="Retrotran_Ty1/copia-like"/>
</dbReference>
<evidence type="ECO:0000259" key="1">
    <source>
        <dbReference type="PROSITE" id="PS50994"/>
    </source>
</evidence>
<feature type="domain" description="Integrase catalytic" evidence="1">
    <location>
        <begin position="203"/>
        <end position="272"/>
    </location>
</feature>
<evidence type="ECO:0000313" key="3">
    <source>
        <dbReference type="Proteomes" id="UP001151760"/>
    </source>
</evidence>
<protein>
    <submittedName>
        <fullName evidence="2">Ribonuclease H-like domain-containing protein</fullName>
    </submittedName>
</protein>
<keyword evidence="3" id="KW-1185">Reference proteome</keyword>
<accession>A0ABQ5F2B8</accession>